<proteinExistence type="predicted"/>
<evidence type="ECO:0000313" key="1">
    <source>
        <dbReference type="EMBL" id="EJW99750.1"/>
    </source>
</evidence>
<dbReference type="AlphaFoldDB" id="J9CI69"/>
<protein>
    <submittedName>
        <fullName evidence="1">Secreted protein</fullName>
    </submittedName>
</protein>
<organism evidence="1">
    <name type="scientific">gut metagenome</name>
    <dbReference type="NCBI Taxonomy" id="749906"/>
    <lineage>
        <taxon>unclassified sequences</taxon>
        <taxon>metagenomes</taxon>
        <taxon>organismal metagenomes</taxon>
    </lineage>
</organism>
<gene>
    <name evidence="1" type="ORF">EVA_12143</name>
</gene>
<name>J9CI69_9ZZZZ</name>
<comment type="caution">
    <text evidence="1">The sequence shown here is derived from an EMBL/GenBank/DDBJ whole genome shotgun (WGS) entry which is preliminary data.</text>
</comment>
<sequence>MTRSGFAPGLSILLTATTIGTPAARAWSMDSLVCGITPSSAATIKTTISVICAPRARIAVKAS</sequence>
<dbReference type="EMBL" id="AMCI01003668">
    <property type="protein sequence ID" value="EJW99750.1"/>
    <property type="molecule type" value="Genomic_DNA"/>
</dbReference>
<accession>J9CI69</accession>
<reference evidence="1" key="1">
    <citation type="journal article" date="2012" name="PLoS ONE">
        <title>Gene sets for utilization of primary and secondary nutrition supplies in the distal gut of endangered iberian lynx.</title>
        <authorList>
            <person name="Alcaide M."/>
            <person name="Messina E."/>
            <person name="Richter M."/>
            <person name="Bargiela R."/>
            <person name="Peplies J."/>
            <person name="Huws S.A."/>
            <person name="Newbold C.J."/>
            <person name="Golyshin P.N."/>
            <person name="Simon M.A."/>
            <person name="Lopez G."/>
            <person name="Yakimov M.M."/>
            <person name="Ferrer M."/>
        </authorList>
    </citation>
    <scope>NUCLEOTIDE SEQUENCE</scope>
</reference>